<evidence type="ECO:0000256" key="1">
    <source>
        <dbReference type="SAM" id="MobiDB-lite"/>
    </source>
</evidence>
<dbReference type="STRING" id="756272.Plabr_0412"/>
<name>F0SRH8_RUBBR</name>
<organism evidence="2 3">
    <name type="scientific">Rubinisphaera brasiliensis (strain ATCC 49424 / DSM 5305 / JCM 21570 / IAM 15109 / NBRC 103401 / IFAM 1448)</name>
    <name type="common">Planctomyces brasiliensis</name>
    <dbReference type="NCBI Taxonomy" id="756272"/>
    <lineage>
        <taxon>Bacteria</taxon>
        <taxon>Pseudomonadati</taxon>
        <taxon>Planctomycetota</taxon>
        <taxon>Planctomycetia</taxon>
        <taxon>Planctomycetales</taxon>
        <taxon>Planctomycetaceae</taxon>
        <taxon>Rubinisphaera</taxon>
    </lineage>
</organism>
<reference evidence="3" key="1">
    <citation type="submission" date="2011-02" db="EMBL/GenBank/DDBJ databases">
        <title>The complete genome of Planctomyces brasiliensis DSM 5305.</title>
        <authorList>
            <person name="Lucas S."/>
            <person name="Copeland A."/>
            <person name="Lapidus A."/>
            <person name="Bruce D."/>
            <person name="Goodwin L."/>
            <person name="Pitluck S."/>
            <person name="Kyrpides N."/>
            <person name="Mavromatis K."/>
            <person name="Pagani I."/>
            <person name="Ivanova N."/>
            <person name="Ovchinnikova G."/>
            <person name="Lu M."/>
            <person name="Detter J.C."/>
            <person name="Han C."/>
            <person name="Land M."/>
            <person name="Hauser L."/>
            <person name="Markowitz V."/>
            <person name="Cheng J.-F."/>
            <person name="Hugenholtz P."/>
            <person name="Woyke T."/>
            <person name="Wu D."/>
            <person name="Tindall B."/>
            <person name="Pomrenke H.G."/>
            <person name="Brambilla E."/>
            <person name="Klenk H.-P."/>
            <person name="Eisen J.A."/>
        </authorList>
    </citation>
    <scope>NUCLEOTIDE SEQUENCE [LARGE SCALE GENOMIC DNA]</scope>
    <source>
        <strain evidence="3">ATCC 49424 / DSM 5305 / JCM 21570 / NBRC 103401 / IFAM 1448</strain>
    </source>
</reference>
<feature type="region of interest" description="Disordered" evidence="1">
    <location>
        <begin position="1"/>
        <end position="21"/>
    </location>
</feature>
<accession>F0SRH8</accession>
<protein>
    <submittedName>
        <fullName evidence="2">Uncharacterized protein</fullName>
    </submittedName>
</protein>
<dbReference type="OrthoDB" id="208967at2"/>
<keyword evidence="3" id="KW-1185">Reference proteome</keyword>
<gene>
    <name evidence="2" type="ordered locus">Plabr_0412</name>
</gene>
<evidence type="ECO:0000313" key="2">
    <source>
        <dbReference type="EMBL" id="ADY58039.1"/>
    </source>
</evidence>
<evidence type="ECO:0000313" key="3">
    <source>
        <dbReference type="Proteomes" id="UP000006860"/>
    </source>
</evidence>
<sequence length="379" mass="42166">MPLETDTPDLAVAPAKKRGKQPQAAPWELTCLCGQNLTGERTESPQKVICEHCEREHFVLPISCYPDPKFRRKKRKKRTEPVSATIRRQLASGGRVAGGLLTQLFLLLRKQLVRCGLAIKSWLTPLRIAVIALSCTLLGAGAFGLHQHRQQSALSTLRRAVSEGEAALKEEDWIVANLAYAEAVDAVNVLNRHDEFARDIRQKHRELLAISELCTLSLEDIISEASGKRRVSSNWQTTFDSVVKGKWVVLECWLVPRSAETPPEDSEEPPREEWGLAHPLPVEGELVDIRWPAQLLTSTAANAGDAVHVLCAGQIESLEQPTTHAGAWVLRLQPDSAFLWQSPETCPALGFELDSPWMPQDSLRNVLQRQQTSAQEQTP</sequence>
<dbReference type="KEGG" id="pbs:Plabr_0412"/>
<dbReference type="EMBL" id="CP002546">
    <property type="protein sequence ID" value="ADY58039.1"/>
    <property type="molecule type" value="Genomic_DNA"/>
</dbReference>
<dbReference type="RefSeq" id="WP_013626783.1">
    <property type="nucleotide sequence ID" value="NC_015174.1"/>
</dbReference>
<dbReference type="Proteomes" id="UP000006860">
    <property type="component" value="Chromosome"/>
</dbReference>
<proteinExistence type="predicted"/>
<dbReference type="HOGENOM" id="CLU_729334_0_0_0"/>
<dbReference type="AlphaFoldDB" id="F0SRH8"/>